<comment type="caution">
    <text evidence="1">The sequence shown here is derived from an EMBL/GenBank/DDBJ whole genome shotgun (WGS) entry which is preliminary data.</text>
</comment>
<gene>
    <name evidence="1" type="ORF">H5410_002320</name>
</gene>
<organism evidence="1 2">
    <name type="scientific">Solanum commersonii</name>
    <name type="common">Commerson's wild potato</name>
    <name type="synonym">Commerson's nightshade</name>
    <dbReference type="NCBI Taxonomy" id="4109"/>
    <lineage>
        <taxon>Eukaryota</taxon>
        <taxon>Viridiplantae</taxon>
        <taxon>Streptophyta</taxon>
        <taxon>Embryophyta</taxon>
        <taxon>Tracheophyta</taxon>
        <taxon>Spermatophyta</taxon>
        <taxon>Magnoliopsida</taxon>
        <taxon>eudicotyledons</taxon>
        <taxon>Gunneridae</taxon>
        <taxon>Pentapetalae</taxon>
        <taxon>asterids</taxon>
        <taxon>lamiids</taxon>
        <taxon>Solanales</taxon>
        <taxon>Solanaceae</taxon>
        <taxon>Solanoideae</taxon>
        <taxon>Solaneae</taxon>
        <taxon>Solanum</taxon>
    </lineage>
</organism>
<name>A0A9J6B201_SOLCO</name>
<keyword evidence="2" id="KW-1185">Reference proteome</keyword>
<proteinExistence type="predicted"/>
<reference evidence="1 2" key="1">
    <citation type="submission" date="2020-09" db="EMBL/GenBank/DDBJ databases">
        <title>De no assembly of potato wild relative species, Solanum commersonii.</title>
        <authorList>
            <person name="Cho K."/>
        </authorList>
    </citation>
    <scope>NUCLEOTIDE SEQUENCE [LARGE SCALE GENOMIC DNA]</scope>
    <source>
        <strain evidence="1">LZ3.2</strain>
        <tissue evidence="1">Leaf</tissue>
    </source>
</reference>
<dbReference type="Proteomes" id="UP000824120">
    <property type="component" value="Chromosome 1"/>
</dbReference>
<accession>A0A9J6B201</accession>
<protein>
    <submittedName>
        <fullName evidence="1">Uncharacterized protein</fullName>
    </submittedName>
</protein>
<sequence length="341" mass="38991">FHCQTMSLIKMKYGVSTKMTHFHEQDHGLDAGCYFHFWNMLQGQTDLNDHTPADLRSAIEEVFLADNGVVEMLMFRVDFPSSGSIYFQVGFINKKLDSKQFETLHSCRDNGLALCGGTSLRQMKYGVSTKITRFHEQDYAWIRRGMLFPFLEHGLTDLNDSTPADLRSAIEEAFLADNGVVEMLMVDIKQFETLHSCLVLCGVPSLRQIKMMVAFSESYSLSGWMKPLLNIILSRPLPSSVKCYSLSDDETFEVLLICYVEFEYLVYFADKVTGSITDLERIADKSLVVVKCARSIIVWICHRLGLFTFKLDLLTKRLISNILKLLVLARTMLWLCVEDHL</sequence>
<evidence type="ECO:0000313" key="2">
    <source>
        <dbReference type="Proteomes" id="UP000824120"/>
    </source>
</evidence>
<feature type="non-terminal residue" evidence="1">
    <location>
        <position position="341"/>
    </location>
</feature>
<dbReference type="EMBL" id="JACXVP010000001">
    <property type="protein sequence ID" value="KAG5630603.1"/>
    <property type="molecule type" value="Genomic_DNA"/>
</dbReference>
<dbReference type="AlphaFoldDB" id="A0A9J6B201"/>
<evidence type="ECO:0000313" key="1">
    <source>
        <dbReference type="EMBL" id="KAG5630603.1"/>
    </source>
</evidence>
<dbReference type="OrthoDB" id="1611900at2759"/>